<accession>A0A1F5UPR4</accession>
<gene>
    <name evidence="1" type="ORF">A2Z21_04995</name>
</gene>
<protein>
    <recommendedName>
        <fullName evidence="3">Phage head morphogenesis domain-containing protein</fullName>
    </recommendedName>
</protein>
<dbReference type="EMBL" id="MFGX01000116">
    <property type="protein sequence ID" value="OGF53125.1"/>
    <property type="molecule type" value="Genomic_DNA"/>
</dbReference>
<dbReference type="AlphaFoldDB" id="A0A1F5UPR4"/>
<name>A0A1F5UPR4_FRAXR</name>
<organism evidence="1 2">
    <name type="scientific">Fraserbacteria sp. (strain RBG_16_55_9)</name>
    <dbReference type="NCBI Taxonomy" id="1817864"/>
    <lineage>
        <taxon>Bacteria</taxon>
        <taxon>Candidatus Fraseribacteriota</taxon>
    </lineage>
</organism>
<evidence type="ECO:0000313" key="1">
    <source>
        <dbReference type="EMBL" id="OGF53125.1"/>
    </source>
</evidence>
<dbReference type="Proteomes" id="UP000179157">
    <property type="component" value="Unassembled WGS sequence"/>
</dbReference>
<proteinExistence type="predicted"/>
<dbReference type="STRING" id="1817864.A2Z21_04995"/>
<sequence>MGIRIPHYFHRWKGQSPFYQYYATVHSLTCEVCLGHHGEVYEHSGDSPELPLHANCRCTLLEFPARELPLYRERGLCMKEKATRELQRRRRFSQARETLPRQAPGDAILLFQQAVDVDIYLEEIETLCREHGESLRHSPELALKLQDLFLKAYRRKFEAEKYQPMAEGMKYAQRAHGLHVIQELFQEFTRGPRGL</sequence>
<comment type="caution">
    <text evidence="1">The sequence shown here is derived from an EMBL/GenBank/DDBJ whole genome shotgun (WGS) entry which is preliminary data.</text>
</comment>
<evidence type="ECO:0008006" key="3">
    <source>
        <dbReference type="Google" id="ProtNLM"/>
    </source>
</evidence>
<evidence type="ECO:0000313" key="2">
    <source>
        <dbReference type="Proteomes" id="UP000179157"/>
    </source>
</evidence>
<reference evidence="1 2" key="1">
    <citation type="journal article" date="2016" name="Nat. Commun.">
        <title>Thousands of microbial genomes shed light on interconnected biogeochemical processes in an aquifer system.</title>
        <authorList>
            <person name="Anantharaman K."/>
            <person name="Brown C.T."/>
            <person name="Hug L.A."/>
            <person name="Sharon I."/>
            <person name="Castelle C.J."/>
            <person name="Probst A.J."/>
            <person name="Thomas B.C."/>
            <person name="Singh A."/>
            <person name="Wilkins M.J."/>
            <person name="Karaoz U."/>
            <person name="Brodie E.L."/>
            <person name="Williams K.H."/>
            <person name="Hubbard S.S."/>
            <person name="Banfield J.F."/>
        </authorList>
    </citation>
    <scope>NUCLEOTIDE SEQUENCE [LARGE SCALE GENOMIC DNA]</scope>
    <source>
        <strain evidence="2">RBG_16_55_9</strain>
    </source>
</reference>